<feature type="region of interest" description="Disordered" evidence="2">
    <location>
        <begin position="25"/>
        <end position="47"/>
    </location>
</feature>
<keyword evidence="1" id="KW-0245">EGF-like domain</keyword>
<feature type="region of interest" description="Disordered" evidence="2">
    <location>
        <begin position="194"/>
        <end position="213"/>
    </location>
</feature>
<evidence type="ECO:0000256" key="3">
    <source>
        <dbReference type="SAM" id="Phobius"/>
    </source>
</evidence>
<feature type="transmembrane region" description="Helical" evidence="3">
    <location>
        <begin position="111"/>
        <end position="133"/>
    </location>
</feature>
<dbReference type="GO" id="GO:0048018">
    <property type="term" value="F:receptor ligand activity"/>
    <property type="evidence" value="ECO:0007669"/>
    <property type="project" value="InterPro"/>
</dbReference>
<keyword evidence="3" id="KW-0472">Membrane</keyword>
<dbReference type="SUPFAM" id="SSF57196">
    <property type="entry name" value="EGF/Laminin"/>
    <property type="match status" value="1"/>
</dbReference>
<dbReference type="PROSITE" id="PS50026">
    <property type="entry name" value="EGF_3"/>
    <property type="match status" value="1"/>
</dbReference>
<dbReference type="AlphaFoldDB" id="A0A6J8BF17"/>
<name>A0A6J8BF17_MYTCO</name>
<dbReference type="PROSITE" id="PS00022">
    <property type="entry name" value="EGF_1"/>
    <property type="match status" value="1"/>
</dbReference>
<sequence length="249" mass="28136">MIKNLPLVIILGFYVLIYTEGCGRTPSQPSPPVTTPQPNENSTIPENHRLSCTENETYQTACLNGGSCFATYVEYRTIQCACPKKYVGDRCQMIDPTIIFGRENEEKVTKAGLAAGLTALILFLTVLIFILIWHRRYKRRKDREKQNKEKQLIQYNNGDLNNGNYKPALTSRSRDSYVESIPLTALPYNQTEEIHKEEEKPLQLSQNSSFSDSDSRKLLASIKYMDDDDDGASPEFLSVLAQSAPKQQG</sequence>
<dbReference type="OrthoDB" id="6162066at2759"/>
<keyword evidence="4" id="KW-0732">Signal</keyword>
<feature type="chain" id="PRO_5026807530" evidence="4">
    <location>
        <begin position="22"/>
        <end position="249"/>
    </location>
</feature>
<feature type="signal peptide" evidence="4">
    <location>
        <begin position="1"/>
        <end position="21"/>
    </location>
</feature>
<feature type="compositionally biased region" description="Low complexity" evidence="2">
    <location>
        <begin position="202"/>
        <end position="212"/>
    </location>
</feature>
<evidence type="ECO:0000256" key="2">
    <source>
        <dbReference type="SAM" id="MobiDB-lite"/>
    </source>
</evidence>
<dbReference type="InterPro" id="IPR000742">
    <property type="entry name" value="EGF"/>
</dbReference>
<keyword evidence="7" id="KW-1185">Reference proteome</keyword>
<organism evidence="6 7">
    <name type="scientific">Mytilus coruscus</name>
    <name type="common">Sea mussel</name>
    <dbReference type="NCBI Taxonomy" id="42192"/>
    <lineage>
        <taxon>Eukaryota</taxon>
        <taxon>Metazoa</taxon>
        <taxon>Spiralia</taxon>
        <taxon>Lophotrochozoa</taxon>
        <taxon>Mollusca</taxon>
        <taxon>Bivalvia</taxon>
        <taxon>Autobranchia</taxon>
        <taxon>Pteriomorphia</taxon>
        <taxon>Mytilida</taxon>
        <taxon>Mytiloidea</taxon>
        <taxon>Mytilidae</taxon>
        <taxon>Mytilinae</taxon>
        <taxon>Mytilus</taxon>
    </lineage>
</organism>
<feature type="disulfide bond" evidence="1">
    <location>
        <begin position="82"/>
        <end position="91"/>
    </location>
</feature>
<reference evidence="6 7" key="1">
    <citation type="submission" date="2020-06" db="EMBL/GenBank/DDBJ databases">
        <authorList>
            <person name="Li R."/>
            <person name="Bekaert M."/>
        </authorList>
    </citation>
    <scope>NUCLEOTIDE SEQUENCE [LARGE SCALE GENOMIC DNA]</scope>
    <source>
        <strain evidence="7">wild</strain>
    </source>
</reference>
<dbReference type="Gene3D" id="2.10.25.10">
    <property type="entry name" value="Laminin"/>
    <property type="match status" value="1"/>
</dbReference>
<keyword evidence="3" id="KW-0812">Transmembrane</keyword>
<dbReference type="CDD" id="cd00054">
    <property type="entry name" value="EGF_CA"/>
    <property type="match status" value="1"/>
</dbReference>
<dbReference type="PANTHER" id="PTHR12332">
    <property type="entry name" value="KEREN-RELATED"/>
    <property type="match status" value="1"/>
</dbReference>
<evidence type="ECO:0000256" key="1">
    <source>
        <dbReference type="PROSITE-ProRule" id="PRU00076"/>
    </source>
</evidence>
<dbReference type="GO" id="GO:0007173">
    <property type="term" value="P:epidermal growth factor receptor signaling pathway"/>
    <property type="evidence" value="ECO:0007669"/>
    <property type="project" value="InterPro"/>
</dbReference>
<keyword evidence="3" id="KW-1133">Transmembrane helix</keyword>
<dbReference type="EMBL" id="CACVKT020002931">
    <property type="protein sequence ID" value="CAC5380677.1"/>
    <property type="molecule type" value="Genomic_DNA"/>
</dbReference>
<feature type="domain" description="EGF-like" evidence="5">
    <location>
        <begin position="48"/>
        <end position="92"/>
    </location>
</feature>
<dbReference type="PANTHER" id="PTHR12332:SF1">
    <property type="entry name" value="KEREN-RELATED"/>
    <property type="match status" value="1"/>
</dbReference>
<accession>A0A6J8BF17</accession>
<proteinExistence type="predicted"/>
<dbReference type="GO" id="GO:0005154">
    <property type="term" value="F:epidermal growth factor receptor binding"/>
    <property type="evidence" value="ECO:0007669"/>
    <property type="project" value="InterPro"/>
</dbReference>
<evidence type="ECO:0000259" key="5">
    <source>
        <dbReference type="PROSITE" id="PS50026"/>
    </source>
</evidence>
<evidence type="ECO:0000256" key="4">
    <source>
        <dbReference type="SAM" id="SignalP"/>
    </source>
</evidence>
<evidence type="ECO:0000313" key="6">
    <source>
        <dbReference type="EMBL" id="CAC5380677.1"/>
    </source>
</evidence>
<dbReference type="Proteomes" id="UP000507470">
    <property type="component" value="Unassembled WGS sequence"/>
</dbReference>
<gene>
    <name evidence="6" type="ORF">MCOR_16629</name>
</gene>
<protein>
    <submittedName>
        <fullName evidence="6">NRG2</fullName>
    </submittedName>
</protein>
<evidence type="ECO:0000313" key="7">
    <source>
        <dbReference type="Proteomes" id="UP000507470"/>
    </source>
</evidence>
<dbReference type="InterPro" id="IPR043403">
    <property type="entry name" value="Gurken/Spitz"/>
</dbReference>
<keyword evidence="1" id="KW-1015">Disulfide bond</keyword>
<comment type="caution">
    <text evidence="1">Lacks conserved residue(s) required for the propagation of feature annotation.</text>
</comment>